<accession>A0A4Y2LKA6</accession>
<gene>
    <name evidence="3" type="ORF">AVEN_73597_1</name>
</gene>
<evidence type="ECO:0000313" key="4">
    <source>
        <dbReference type="Proteomes" id="UP000499080"/>
    </source>
</evidence>
<evidence type="ECO:0000313" key="3">
    <source>
        <dbReference type="EMBL" id="GBN14580.1"/>
    </source>
</evidence>
<feature type="domain" description="DDE-1" evidence="2">
    <location>
        <begin position="15"/>
        <end position="93"/>
    </location>
</feature>
<dbReference type="AlphaFoldDB" id="A0A4Y2LKA6"/>
<dbReference type="GO" id="GO:0003676">
    <property type="term" value="F:nucleic acid binding"/>
    <property type="evidence" value="ECO:0007669"/>
    <property type="project" value="InterPro"/>
</dbReference>
<organism evidence="3 4">
    <name type="scientific">Araneus ventricosus</name>
    <name type="common">Orbweaver spider</name>
    <name type="synonym">Epeira ventricosa</name>
    <dbReference type="NCBI Taxonomy" id="182803"/>
    <lineage>
        <taxon>Eukaryota</taxon>
        <taxon>Metazoa</taxon>
        <taxon>Ecdysozoa</taxon>
        <taxon>Arthropoda</taxon>
        <taxon>Chelicerata</taxon>
        <taxon>Arachnida</taxon>
        <taxon>Araneae</taxon>
        <taxon>Araneomorphae</taxon>
        <taxon>Entelegynae</taxon>
        <taxon>Araneoidea</taxon>
        <taxon>Araneidae</taxon>
        <taxon>Araneus</taxon>
    </lineage>
</organism>
<protein>
    <recommendedName>
        <fullName evidence="2">DDE-1 domain-containing protein</fullName>
    </recommendedName>
</protein>
<evidence type="ECO:0000259" key="2">
    <source>
        <dbReference type="Pfam" id="PF03184"/>
    </source>
</evidence>
<dbReference type="Pfam" id="PF03184">
    <property type="entry name" value="DDE_1"/>
    <property type="match status" value="1"/>
</dbReference>
<name>A0A4Y2LKA6_ARAVE</name>
<dbReference type="Proteomes" id="UP000499080">
    <property type="component" value="Unassembled WGS sequence"/>
</dbReference>
<feature type="region of interest" description="Disordered" evidence="1">
    <location>
        <begin position="224"/>
        <end position="255"/>
    </location>
</feature>
<dbReference type="OrthoDB" id="6433005at2759"/>
<comment type="caution">
    <text evidence="3">The sequence shown here is derived from an EMBL/GenBank/DDBJ whole genome shotgun (WGS) entry which is preliminary data.</text>
</comment>
<sequence>MTLSAVDLAFHASKLKHFVKHAKPSTEDPVLLIADNHTSHCSLPAVLFRRENLTTLLTLPPNTSHVLQPLDKCFFAPLKALYSSETEKLLVQNPGNAITLYKVSWIFQKVYSATARVQLAGKAFRVAGIEPNNAVIISEDCYSPSLATLAPLDNDCTVTVAPEENEVSSSTSQIDVSIQSILPLPRHEQRGAKRKRKYQKSEIMTSSPFKDFLEKKKKVELEEVQANREFKKNKNGDQTKKKKSPENKEKTYSEFYRKPSSFNKFGKFGDKLPRLQTHI</sequence>
<reference evidence="3 4" key="1">
    <citation type="journal article" date="2019" name="Sci. Rep.">
        <title>Orb-weaving spider Araneus ventricosus genome elucidates the spidroin gene catalogue.</title>
        <authorList>
            <person name="Kono N."/>
            <person name="Nakamura H."/>
            <person name="Ohtoshi R."/>
            <person name="Moran D.A.P."/>
            <person name="Shinohara A."/>
            <person name="Yoshida Y."/>
            <person name="Fujiwara M."/>
            <person name="Mori M."/>
            <person name="Tomita M."/>
            <person name="Arakawa K."/>
        </authorList>
    </citation>
    <scope>NUCLEOTIDE SEQUENCE [LARGE SCALE GENOMIC DNA]</scope>
</reference>
<keyword evidence="4" id="KW-1185">Reference proteome</keyword>
<evidence type="ECO:0000256" key="1">
    <source>
        <dbReference type="SAM" id="MobiDB-lite"/>
    </source>
</evidence>
<dbReference type="InterPro" id="IPR004875">
    <property type="entry name" value="DDE_SF_endonuclease_dom"/>
</dbReference>
<proteinExistence type="predicted"/>
<dbReference type="EMBL" id="BGPR01005919">
    <property type="protein sequence ID" value="GBN14580.1"/>
    <property type="molecule type" value="Genomic_DNA"/>
</dbReference>
<feature type="region of interest" description="Disordered" evidence="1">
    <location>
        <begin position="260"/>
        <end position="279"/>
    </location>
</feature>